<accession>A0A6I4TVW4</accession>
<dbReference type="SUPFAM" id="SSF54427">
    <property type="entry name" value="NTF2-like"/>
    <property type="match status" value="1"/>
</dbReference>
<protein>
    <submittedName>
        <fullName evidence="2">DUF4440 domain-containing protein</fullName>
    </submittedName>
</protein>
<organism evidence="2 3">
    <name type="scientific">Croceibacterium xixiisoli</name>
    <dbReference type="NCBI Taxonomy" id="1476466"/>
    <lineage>
        <taxon>Bacteria</taxon>
        <taxon>Pseudomonadati</taxon>
        <taxon>Pseudomonadota</taxon>
        <taxon>Alphaproteobacteria</taxon>
        <taxon>Sphingomonadales</taxon>
        <taxon>Erythrobacteraceae</taxon>
        <taxon>Croceibacterium</taxon>
    </lineage>
</organism>
<reference evidence="2 3" key="1">
    <citation type="submission" date="2019-12" db="EMBL/GenBank/DDBJ databases">
        <title>Genomic-based taxomic classification of the family Erythrobacteraceae.</title>
        <authorList>
            <person name="Xu L."/>
        </authorList>
    </citation>
    <scope>NUCLEOTIDE SEQUENCE [LARGE SCALE GENOMIC DNA]</scope>
    <source>
        <strain evidence="2 3">S36</strain>
    </source>
</reference>
<dbReference type="AlphaFoldDB" id="A0A6I4TVW4"/>
<keyword evidence="3" id="KW-1185">Reference proteome</keyword>
<gene>
    <name evidence="2" type="ORF">GRI97_10140</name>
</gene>
<feature type="domain" description="DUF4440" evidence="1">
    <location>
        <begin position="8"/>
        <end position="116"/>
    </location>
</feature>
<evidence type="ECO:0000259" key="1">
    <source>
        <dbReference type="Pfam" id="PF14534"/>
    </source>
</evidence>
<sequence length="129" mass="14290">MAQQSKTIIDLETRFWQSMVDKDAASAKALIAEECLITGPQGSMLIDPAAYEAMTEQGNWSLETFSFSAIQVIFPKDDTAVIAYTVNQRGDMDGRPMDLTCADATTWVSDGSAWKCVLHTETIMEDRSR</sequence>
<evidence type="ECO:0000313" key="3">
    <source>
        <dbReference type="Proteomes" id="UP000469430"/>
    </source>
</evidence>
<proteinExistence type="predicted"/>
<dbReference type="InterPro" id="IPR027843">
    <property type="entry name" value="DUF4440"/>
</dbReference>
<comment type="caution">
    <text evidence="2">The sequence shown here is derived from an EMBL/GenBank/DDBJ whole genome shotgun (WGS) entry which is preliminary data.</text>
</comment>
<dbReference type="InterPro" id="IPR032710">
    <property type="entry name" value="NTF2-like_dom_sf"/>
</dbReference>
<dbReference type="Gene3D" id="3.10.450.50">
    <property type="match status" value="1"/>
</dbReference>
<dbReference type="Proteomes" id="UP000469430">
    <property type="component" value="Unassembled WGS sequence"/>
</dbReference>
<name>A0A6I4TVW4_9SPHN</name>
<dbReference type="OrthoDB" id="7605348at2"/>
<dbReference type="RefSeq" id="WP_161391075.1">
    <property type="nucleotide sequence ID" value="NZ_JBHSCP010000001.1"/>
</dbReference>
<dbReference type="EMBL" id="WTYJ01000002">
    <property type="protein sequence ID" value="MXO99349.1"/>
    <property type="molecule type" value="Genomic_DNA"/>
</dbReference>
<evidence type="ECO:0000313" key="2">
    <source>
        <dbReference type="EMBL" id="MXO99349.1"/>
    </source>
</evidence>
<dbReference type="Pfam" id="PF14534">
    <property type="entry name" value="DUF4440"/>
    <property type="match status" value="1"/>
</dbReference>